<accession>A0A4S4KXB9</accession>
<name>A0A4S4KXB9_9AGAM</name>
<sequence length="325" mass="35451">MERTHIDALGKQIEQLASDLAGNCTPSYWDALAKATTAPSQATPPPPPGVRQHARIVAKACQILVDALDPNSPPPLDGISLDTSRNDANKAIISIVMDLKANPSFTVTVRQVTCTKTGALLLELGSAEGAEWLGSWGRRFSAKLGAGTHLHPCLYSVLVKFTPLSLRLVNTADLREIKEVNGLAEDSIISARWVKLVHHRSPSQKCTHAILAFSSPTAANAVLAGGLFICHTKLWPEKLRKEPIRCLKCQRYGHMAVQCLEAMDTCGTCGKGHRTMDCNDKEPQHYVSCDSSDHTSWSRNCPTFSHLCDGLDANHVENTMFFFPT</sequence>
<organism evidence="1 2">
    <name type="scientific">Bondarzewia mesenterica</name>
    <dbReference type="NCBI Taxonomy" id="1095465"/>
    <lineage>
        <taxon>Eukaryota</taxon>
        <taxon>Fungi</taxon>
        <taxon>Dikarya</taxon>
        <taxon>Basidiomycota</taxon>
        <taxon>Agaricomycotina</taxon>
        <taxon>Agaricomycetes</taxon>
        <taxon>Russulales</taxon>
        <taxon>Bondarzewiaceae</taxon>
        <taxon>Bondarzewia</taxon>
    </lineage>
</organism>
<reference evidence="1 2" key="1">
    <citation type="submission" date="2019-02" db="EMBL/GenBank/DDBJ databases">
        <title>Genome sequencing of the rare red list fungi Bondarzewia mesenterica.</title>
        <authorList>
            <person name="Buettner E."/>
            <person name="Kellner H."/>
        </authorList>
    </citation>
    <scope>NUCLEOTIDE SEQUENCE [LARGE SCALE GENOMIC DNA]</scope>
    <source>
        <strain evidence="1 2">DSM 108281</strain>
    </source>
</reference>
<keyword evidence="2" id="KW-1185">Reference proteome</keyword>
<comment type="caution">
    <text evidence="1">The sequence shown here is derived from an EMBL/GenBank/DDBJ whole genome shotgun (WGS) entry which is preliminary data.</text>
</comment>
<evidence type="ECO:0000313" key="2">
    <source>
        <dbReference type="Proteomes" id="UP000310158"/>
    </source>
</evidence>
<dbReference type="Proteomes" id="UP000310158">
    <property type="component" value="Unassembled WGS sequence"/>
</dbReference>
<evidence type="ECO:0008006" key="3">
    <source>
        <dbReference type="Google" id="ProtNLM"/>
    </source>
</evidence>
<dbReference type="Gene3D" id="4.10.60.10">
    <property type="entry name" value="Zinc finger, CCHC-type"/>
    <property type="match status" value="1"/>
</dbReference>
<gene>
    <name evidence="1" type="ORF">EW146_g10439</name>
</gene>
<proteinExistence type="predicted"/>
<dbReference type="AlphaFoldDB" id="A0A4S4KXB9"/>
<evidence type="ECO:0000313" key="1">
    <source>
        <dbReference type="EMBL" id="THH03464.1"/>
    </source>
</evidence>
<protein>
    <recommendedName>
        <fullName evidence="3">CCHC-type domain-containing protein</fullName>
    </recommendedName>
</protein>
<dbReference type="EMBL" id="SGPL01001342">
    <property type="protein sequence ID" value="THH03464.1"/>
    <property type="molecule type" value="Genomic_DNA"/>
</dbReference>
<dbReference type="OrthoDB" id="4230923at2759"/>